<organism evidence="1">
    <name type="scientific">Siphoviridae sp. ct2D011</name>
    <dbReference type="NCBI Taxonomy" id="2825314"/>
    <lineage>
        <taxon>Viruses</taxon>
        <taxon>Duplodnaviria</taxon>
        <taxon>Heunggongvirae</taxon>
        <taxon>Uroviricota</taxon>
        <taxon>Caudoviricetes</taxon>
    </lineage>
</organism>
<sequence length="42" mass="4781">MEKTAFTICPKITTNPFFSNLKFPLQKKTLLQSLILPNCGRP</sequence>
<accession>A0A8S5V9D4</accession>
<protein>
    <submittedName>
        <fullName evidence="1">Uncharacterized protein</fullName>
    </submittedName>
</protein>
<proteinExistence type="predicted"/>
<reference evidence="1" key="1">
    <citation type="journal article" date="2021" name="Proc. Natl. Acad. Sci. U.S.A.">
        <title>A Catalog of Tens of Thousands of Viruses from Human Metagenomes Reveals Hidden Associations with Chronic Diseases.</title>
        <authorList>
            <person name="Tisza M.J."/>
            <person name="Buck C.B."/>
        </authorList>
    </citation>
    <scope>NUCLEOTIDE SEQUENCE</scope>
    <source>
        <strain evidence="1">Ct2D011</strain>
    </source>
</reference>
<dbReference type="EMBL" id="BK016226">
    <property type="protein sequence ID" value="DAG03304.1"/>
    <property type="molecule type" value="Genomic_DNA"/>
</dbReference>
<evidence type="ECO:0000313" key="1">
    <source>
        <dbReference type="EMBL" id="DAG03304.1"/>
    </source>
</evidence>
<name>A0A8S5V9D4_9CAUD</name>